<dbReference type="EMBL" id="AP014960">
    <property type="protein sequence ID" value="BAS87615.1"/>
    <property type="molecule type" value="Genomic_DNA"/>
</dbReference>
<dbReference type="PANTHER" id="PTHR36617">
    <property type="entry name" value="PROTEIN, PUTATIVE-RELATED"/>
    <property type="match status" value="1"/>
</dbReference>
<evidence type="ECO:0000313" key="2">
    <source>
        <dbReference type="Proteomes" id="UP000059680"/>
    </source>
</evidence>
<protein>
    <submittedName>
        <fullName evidence="1">Os04g0117000 protein</fullName>
    </submittedName>
</protein>
<dbReference type="InParanoid" id="A0A0P0W680"/>
<sequence>MTCVLGDSKLILFWEDKWLQGSSLRSLAPELYDRVPVRVRRKHLVADALANNLWICDLHGSLGVQAILQYLHIWSLLRTTTLSEGHPDSFIWRWESSESYSAQSAYLALFAGRISF</sequence>
<gene>
    <name evidence="1" type="ordered locus">Os04g0117000</name>
    <name evidence="1" type="ORF">OSNPB_040117000</name>
</gene>
<dbReference type="Proteomes" id="UP000059680">
    <property type="component" value="Chromosome 4"/>
</dbReference>
<keyword evidence="2" id="KW-1185">Reference proteome</keyword>
<dbReference type="PaxDb" id="39947-A0A0P0W680"/>
<reference evidence="2" key="1">
    <citation type="journal article" date="2005" name="Nature">
        <title>The map-based sequence of the rice genome.</title>
        <authorList>
            <consortium name="International rice genome sequencing project (IRGSP)"/>
            <person name="Matsumoto T."/>
            <person name="Wu J."/>
            <person name="Kanamori H."/>
            <person name="Katayose Y."/>
            <person name="Fujisawa M."/>
            <person name="Namiki N."/>
            <person name="Mizuno H."/>
            <person name="Yamamoto K."/>
            <person name="Antonio B.A."/>
            <person name="Baba T."/>
            <person name="Sakata K."/>
            <person name="Nagamura Y."/>
            <person name="Aoki H."/>
            <person name="Arikawa K."/>
            <person name="Arita K."/>
            <person name="Bito T."/>
            <person name="Chiden Y."/>
            <person name="Fujitsuka N."/>
            <person name="Fukunaka R."/>
            <person name="Hamada M."/>
            <person name="Harada C."/>
            <person name="Hayashi A."/>
            <person name="Hijishita S."/>
            <person name="Honda M."/>
            <person name="Hosokawa S."/>
            <person name="Ichikawa Y."/>
            <person name="Idonuma A."/>
            <person name="Iijima M."/>
            <person name="Ikeda M."/>
            <person name="Ikeno M."/>
            <person name="Ito K."/>
            <person name="Ito S."/>
            <person name="Ito T."/>
            <person name="Ito Y."/>
            <person name="Ito Y."/>
            <person name="Iwabuchi A."/>
            <person name="Kamiya K."/>
            <person name="Karasawa W."/>
            <person name="Kurita K."/>
            <person name="Katagiri S."/>
            <person name="Kikuta A."/>
            <person name="Kobayashi H."/>
            <person name="Kobayashi N."/>
            <person name="Machita K."/>
            <person name="Maehara T."/>
            <person name="Masukawa M."/>
            <person name="Mizubayashi T."/>
            <person name="Mukai Y."/>
            <person name="Nagasaki H."/>
            <person name="Nagata Y."/>
            <person name="Naito S."/>
            <person name="Nakashima M."/>
            <person name="Nakama Y."/>
            <person name="Nakamichi Y."/>
            <person name="Nakamura M."/>
            <person name="Meguro A."/>
            <person name="Negishi M."/>
            <person name="Ohta I."/>
            <person name="Ohta T."/>
            <person name="Okamoto M."/>
            <person name="Ono N."/>
            <person name="Saji S."/>
            <person name="Sakaguchi M."/>
            <person name="Sakai K."/>
            <person name="Shibata M."/>
            <person name="Shimokawa T."/>
            <person name="Song J."/>
            <person name="Takazaki Y."/>
            <person name="Terasawa K."/>
            <person name="Tsugane M."/>
            <person name="Tsuji K."/>
            <person name="Ueda S."/>
            <person name="Waki K."/>
            <person name="Yamagata H."/>
            <person name="Yamamoto M."/>
            <person name="Yamamoto S."/>
            <person name="Yamane H."/>
            <person name="Yoshiki S."/>
            <person name="Yoshihara R."/>
            <person name="Yukawa K."/>
            <person name="Zhong H."/>
            <person name="Yano M."/>
            <person name="Yuan Q."/>
            <person name="Ouyang S."/>
            <person name="Liu J."/>
            <person name="Jones K.M."/>
            <person name="Gansberger K."/>
            <person name="Moffat K."/>
            <person name="Hill J."/>
            <person name="Bera J."/>
            <person name="Fadrosh D."/>
            <person name="Jin S."/>
            <person name="Johri S."/>
            <person name="Kim M."/>
            <person name="Overton L."/>
            <person name="Reardon M."/>
            <person name="Tsitrin T."/>
            <person name="Vuong H."/>
            <person name="Weaver B."/>
            <person name="Ciecko A."/>
            <person name="Tallon L."/>
            <person name="Jackson J."/>
            <person name="Pai G."/>
            <person name="Aken S.V."/>
            <person name="Utterback T."/>
            <person name="Reidmuller S."/>
            <person name="Feldblyum T."/>
            <person name="Hsiao J."/>
            <person name="Zismann V."/>
            <person name="Iobst S."/>
            <person name="de Vazeille A.R."/>
            <person name="Buell C.R."/>
            <person name="Ying K."/>
            <person name="Li Y."/>
            <person name="Lu T."/>
            <person name="Huang Y."/>
            <person name="Zhao Q."/>
            <person name="Feng Q."/>
            <person name="Zhang L."/>
            <person name="Zhu J."/>
            <person name="Weng Q."/>
            <person name="Mu J."/>
            <person name="Lu Y."/>
            <person name="Fan D."/>
            <person name="Liu Y."/>
            <person name="Guan J."/>
            <person name="Zhang Y."/>
            <person name="Yu S."/>
            <person name="Liu X."/>
            <person name="Zhang Y."/>
            <person name="Hong G."/>
            <person name="Han B."/>
            <person name="Choisne N."/>
            <person name="Demange N."/>
            <person name="Orjeda G."/>
            <person name="Samain S."/>
            <person name="Cattolico L."/>
            <person name="Pelletier E."/>
            <person name="Couloux A."/>
            <person name="Segurens B."/>
            <person name="Wincker P."/>
            <person name="D'Hont A."/>
            <person name="Scarpelli C."/>
            <person name="Weissenbach J."/>
            <person name="Salanoubat M."/>
            <person name="Quetier F."/>
            <person name="Yu Y."/>
            <person name="Kim H.R."/>
            <person name="Rambo T."/>
            <person name="Currie J."/>
            <person name="Collura K."/>
            <person name="Luo M."/>
            <person name="Yang T."/>
            <person name="Ammiraju J.S.S."/>
            <person name="Engler F."/>
            <person name="Soderlund C."/>
            <person name="Wing R.A."/>
            <person name="Palmer L.E."/>
            <person name="de la Bastide M."/>
            <person name="Spiegel L."/>
            <person name="Nascimento L."/>
            <person name="Zutavern T."/>
            <person name="O'Shaughnessy A."/>
            <person name="Dike S."/>
            <person name="Dedhia N."/>
            <person name="Preston R."/>
            <person name="Balija V."/>
            <person name="McCombie W.R."/>
            <person name="Chow T."/>
            <person name="Chen H."/>
            <person name="Chung M."/>
            <person name="Chen C."/>
            <person name="Shaw J."/>
            <person name="Wu H."/>
            <person name="Hsiao K."/>
            <person name="Chao Y."/>
            <person name="Chu M."/>
            <person name="Cheng C."/>
            <person name="Hour A."/>
            <person name="Lee P."/>
            <person name="Lin S."/>
            <person name="Lin Y."/>
            <person name="Liou J."/>
            <person name="Liu S."/>
            <person name="Hsing Y."/>
            <person name="Raghuvanshi S."/>
            <person name="Mohanty A."/>
            <person name="Bharti A.K."/>
            <person name="Gaur A."/>
            <person name="Gupta V."/>
            <person name="Kumar D."/>
            <person name="Ravi V."/>
            <person name="Vij S."/>
            <person name="Kapur A."/>
            <person name="Khurana P."/>
            <person name="Khurana P."/>
            <person name="Khurana J.P."/>
            <person name="Tyagi A.K."/>
            <person name="Gaikwad K."/>
            <person name="Singh A."/>
            <person name="Dalal V."/>
            <person name="Srivastava S."/>
            <person name="Dixit A."/>
            <person name="Pal A.K."/>
            <person name="Ghazi I.A."/>
            <person name="Yadav M."/>
            <person name="Pandit A."/>
            <person name="Bhargava A."/>
            <person name="Sureshbabu K."/>
            <person name="Batra K."/>
            <person name="Sharma T.R."/>
            <person name="Mohapatra T."/>
            <person name="Singh N.K."/>
            <person name="Messing J."/>
            <person name="Nelson A.B."/>
            <person name="Fuks G."/>
            <person name="Kavchok S."/>
            <person name="Keizer G."/>
            <person name="Linton E."/>
            <person name="Llaca V."/>
            <person name="Song R."/>
            <person name="Tanyolac B."/>
            <person name="Young S."/>
            <person name="Ho-Il K."/>
            <person name="Hahn J.H."/>
            <person name="Sangsakoo G."/>
            <person name="Vanavichit A."/>
            <person name="de Mattos Luiz.A.T."/>
            <person name="Zimmer P.D."/>
            <person name="Malone G."/>
            <person name="Dellagostin O."/>
            <person name="de Oliveira A.C."/>
            <person name="Bevan M."/>
            <person name="Bancroft I."/>
            <person name="Minx P."/>
            <person name="Cordum H."/>
            <person name="Wilson R."/>
            <person name="Cheng Z."/>
            <person name="Jin W."/>
            <person name="Jiang J."/>
            <person name="Leong S.A."/>
            <person name="Iwama H."/>
            <person name="Gojobori T."/>
            <person name="Itoh T."/>
            <person name="Niimura Y."/>
            <person name="Fujii Y."/>
            <person name="Habara T."/>
            <person name="Sakai H."/>
            <person name="Sato Y."/>
            <person name="Wilson G."/>
            <person name="Kumar K."/>
            <person name="McCouch S."/>
            <person name="Juretic N."/>
            <person name="Hoen D."/>
            <person name="Wright S."/>
            <person name="Bruskiewich R."/>
            <person name="Bureau T."/>
            <person name="Miyao A."/>
            <person name="Hirochika H."/>
            <person name="Nishikawa T."/>
            <person name="Kadowaki K."/>
            <person name="Sugiura M."/>
            <person name="Burr B."/>
            <person name="Sasaki T."/>
        </authorList>
    </citation>
    <scope>NUCLEOTIDE SEQUENCE [LARGE SCALE GENOMIC DNA]</scope>
    <source>
        <strain evidence="2">cv. Nipponbare</strain>
    </source>
</reference>
<dbReference type="STRING" id="39947.A0A0P0W680"/>
<evidence type="ECO:0000313" key="1">
    <source>
        <dbReference type="EMBL" id="BAS87615.1"/>
    </source>
</evidence>
<reference evidence="1 2" key="2">
    <citation type="journal article" date="2013" name="Plant Cell Physiol.">
        <title>Rice Annotation Project Database (RAP-DB): an integrative and interactive database for rice genomics.</title>
        <authorList>
            <person name="Sakai H."/>
            <person name="Lee S.S."/>
            <person name="Tanaka T."/>
            <person name="Numa H."/>
            <person name="Kim J."/>
            <person name="Kawahara Y."/>
            <person name="Wakimoto H."/>
            <person name="Yang C.C."/>
            <person name="Iwamoto M."/>
            <person name="Abe T."/>
            <person name="Yamada Y."/>
            <person name="Muto A."/>
            <person name="Inokuchi H."/>
            <person name="Ikemura T."/>
            <person name="Matsumoto T."/>
            <person name="Sasaki T."/>
            <person name="Itoh T."/>
        </authorList>
    </citation>
    <scope>NUCLEOTIDE SEQUENCE [LARGE SCALE GENOMIC DNA]</scope>
    <source>
        <strain evidence="2">cv. Nipponbare</strain>
    </source>
</reference>
<name>A0A0P0W680_ORYSJ</name>
<accession>A0A0P0W680</accession>
<proteinExistence type="predicted"/>
<organism evidence="1 2">
    <name type="scientific">Oryza sativa subsp. japonica</name>
    <name type="common">Rice</name>
    <dbReference type="NCBI Taxonomy" id="39947"/>
    <lineage>
        <taxon>Eukaryota</taxon>
        <taxon>Viridiplantae</taxon>
        <taxon>Streptophyta</taxon>
        <taxon>Embryophyta</taxon>
        <taxon>Tracheophyta</taxon>
        <taxon>Spermatophyta</taxon>
        <taxon>Magnoliopsida</taxon>
        <taxon>Liliopsida</taxon>
        <taxon>Poales</taxon>
        <taxon>Poaceae</taxon>
        <taxon>BOP clade</taxon>
        <taxon>Oryzoideae</taxon>
        <taxon>Oryzeae</taxon>
        <taxon>Oryzinae</taxon>
        <taxon>Oryza</taxon>
        <taxon>Oryza sativa</taxon>
    </lineage>
</organism>
<dbReference type="AlphaFoldDB" id="A0A0P0W680"/>
<reference evidence="1 2" key="3">
    <citation type="journal article" date="2013" name="Rice">
        <title>Improvement of the Oryza sativa Nipponbare reference genome using next generation sequence and optical map data.</title>
        <authorList>
            <person name="Kawahara Y."/>
            <person name="de la Bastide M."/>
            <person name="Hamilton J.P."/>
            <person name="Kanamori H."/>
            <person name="McCombie W.R."/>
            <person name="Ouyang S."/>
            <person name="Schwartz D.C."/>
            <person name="Tanaka T."/>
            <person name="Wu J."/>
            <person name="Zhou S."/>
            <person name="Childs K.L."/>
            <person name="Davidson R.M."/>
            <person name="Lin H."/>
            <person name="Quesada-Ocampo L."/>
            <person name="Vaillancourt B."/>
            <person name="Sakai H."/>
            <person name="Lee S.S."/>
            <person name="Kim J."/>
            <person name="Numa H."/>
            <person name="Itoh T."/>
            <person name="Buell C.R."/>
            <person name="Matsumoto T."/>
        </authorList>
    </citation>
    <scope>NUCLEOTIDE SEQUENCE [LARGE SCALE GENOMIC DNA]</scope>
    <source>
        <strain evidence="2">cv. Nipponbare</strain>
    </source>
</reference>
<dbReference type="PANTHER" id="PTHR36617:SF17">
    <property type="entry name" value="OS01G0114800 PROTEIN"/>
    <property type="match status" value="1"/>
</dbReference>